<dbReference type="Pfam" id="PF03828">
    <property type="entry name" value="PAP_assoc"/>
    <property type="match status" value="1"/>
</dbReference>
<reference evidence="7" key="1">
    <citation type="submission" date="2016-05" db="EMBL/GenBank/DDBJ databases">
        <authorList>
            <person name="Lavstsen T."/>
            <person name="Jespersen J.S."/>
        </authorList>
    </citation>
    <scope>NUCLEOTIDE SEQUENCE</scope>
    <source>
        <tissue evidence="7">Brain</tissue>
    </source>
</reference>
<feature type="region of interest" description="Disordered" evidence="5">
    <location>
        <begin position="580"/>
        <end position="688"/>
    </location>
</feature>
<dbReference type="EMBL" id="HAEI01011427">
    <property type="protein sequence ID" value="SBS13333.1"/>
    <property type="molecule type" value="Transcribed_RNA"/>
</dbReference>
<dbReference type="Pfam" id="PF00168">
    <property type="entry name" value="C2"/>
    <property type="match status" value="2"/>
</dbReference>
<keyword evidence="2" id="KW-0677">Repeat</keyword>
<accession>A0A1A8S6W3</accession>
<dbReference type="Gene3D" id="1.10.1410.10">
    <property type="match status" value="1"/>
</dbReference>
<feature type="compositionally biased region" description="Acidic residues" evidence="5">
    <location>
        <begin position="668"/>
        <end position="680"/>
    </location>
</feature>
<dbReference type="InterPro" id="IPR001565">
    <property type="entry name" value="Synaptotagmin"/>
</dbReference>
<evidence type="ECO:0000256" key="4">
    <source>
        <dbReference type="ARBA" id="ARBA00022842"/>
    </source>
</evidence>
<keyword evidence="1" id="KW-0479">Metal-binding</keyword>
<dbReference type="CDD" id="cd08384">
    <property type="entry name" value="C2B_Rabphilin_Doc2"/>
    <property type="match status" value="1"/>
</dbReference>
<dbReference type="PROSITE" id="PS50004">
    <property type="entry name" value="C2"/>
    <property type="match status" value="2"/>
</dbReference>
<dbReference type="FunFam" id="2.60.40.150:FF:000032">
    <property type="entry name" value="Double c2-like domain-containing"/>
    <property type="match status" value="1"/>
</dbReference>
<evidence type="ECO:0000259" key="6">
    <source>
        <dbReference type="PROSITE" id="PS50004"/>
    </source>
</evidence>
<protein>
    <submittedName>
        <fullName evidence="7">Zinc finger, CCHC domain containing 6</fullName>
    </submittedName>
</protein>
<evidence type="ECO:0000256" key="2">
    <source>
        <dbReference type="ARBA" id="ARBA00022737"/>
    </source>
</evidence>
<feature type="domain" description="C2" evidence="6">
    <location>
        <begin position="911"/>
        <end position="1045"/>
    </location>
</feature>
<feature type="compositionally biased region" description="Basic and acidic residues" evidence="5">
    <location>
        <begin position="75"/>
        <end position="86"/>
    </location>
</feature>
<evidence type="ECO:0000256" key="5">
    <source>
        <dbReference type="SAM" id="MobiDB-lite"/>
    </source>
</evidence>
<evidence type="ECO:0000256" key="1">
    <source>
        <dbReference type="ARBA" id="ARBA00022723"/>
    </source>
</evidence>
<gene>
    <name evidence="7" type="primary">ZCCHC6</name>
</gene>
<feature type="region of interest" description="Disordered" evidence="5">
    <location>
        <begin position="710"/>
        <end position="730"/>
    </location>
</feature>
<feature type="compositionally biased region" description="Polar residues" evidence="5">
    <location>
        <begin position="91"/>
        <end position="110"/>
    </location>
</feature>
<feature type="compositionally biased region" description="Acidic residues" evidence="5">
    <location>
        <begin position="630"/>
        <end position="653"/>
    </location>
</feature>
<dbReference type="Pfam" id="PF19088">
    <property type="entry name" value="TUTase"/>
    <property type="match status" value="1"/>
</dbReference>
<dbReference type="InterPro" id="IPR013087">
    <property type="entry name" value="Znf_C2H2_type"/>
</dbReference>
<keyword evidence="4" id="KW-0460">Magnesium</keyword>
<dbReference type="InterPro" id="IPR043566">
    <property type="entry name" value="Rabphilin/DOC2/Noc2"/>
</dbReference>
<dbReference type="Gene3D" id="3.30.460.10">
    <property type="entry name" value="Beta Polymerase, domain 2"/>
    <property type="match status" value="1"/>
</dbReference>
<name>A0A1A8S6W3_9TELE</name>
<dbReference type="InterPro" id="IPR043519">
    <property type="entry name" value="NT_sf"/>
</dbReference>
<dbReference type="CDD" id="cd05402">
    <property type="entry name" value="NT_PAP_TUTase"/>
    <property type="match status" value="1"/>
</dbReference>
<dbReference type="PRINTS" id="PR00360">
    <property type="entry name" value="C2DOMAIN"/>
</dbReference>
<proteinExistence type="predicted"/>
<reference evidence="7" key="2">
    <citation type="submission" date="2016-06" db="EMBL/GenBank/DDBJ databases">
        <title>The genome of a short-lived fish provides insights into sex chromosome evolution and the genetic control of aging.</title>
        <authorList>
            <person name="Reichwald K."/>
            <person name="Felder M."/>
            <person name="Petzold A."/>
            <person name="Koch P."/>
            <person name="Groth M."/>
            <person name="Platzer M."/>
        </authorList>
    </citation>
    <scope>NUCLEOTIDE SEQUENCE</scope>
    <source>
        <tissue evidence="7">Brain</tissue>
    </source>
</reference>
<keyword evidence="3" id="KW-0106">Calcium</keyword>
<feature type="compositionally biased region" description="Basic and acidic residues" evidence="5">
    <location>
        <begin position="599"/>
        <end position="609"/>
    </location>
</feature>
<evidence type="ECO:0000313" key="7">
    <source>
        <dbReference type="EMBL" id="SBS13333.1"/>
    </source>
</evidence>
<feature type="compositionally biased region" description="Basic residues" evidence="5">
    <location>
        <begin position="135"/>
        <end position="144"/>
    </location>
</feature>
<sequence>MDNAGRPYRTKQGNRERGAAAAGKAENWRTNDQFRGQNMRPEGGQQGKKNQGAPYKASPKKGGLGPLSYSPGGYRGDHSPSQRDDQWFTGFENSYLNQEDNWRGRTQQPWRRTAQGEGLTENMDQGRRDAANAHKQGKRRRSKNTKNTLAEEDRSLAIEESPSSFEDRQNVRQAEKQLLKEEIYFLKRKPNGNPGAFYTCALCDVTLDSIPHAYKHIRDKRHKKKAREKQEQLMLTEIQPPGPEQISAVSAALETVVQEHGLNDQDVEMRQRVVSLMQDLLLSVLPEIRLRLYGSSCTKFGFKDSDVNIDIQYPPHMHQPDVLLLVKECLSVSPLFIDVEADFHARVPVVICTEKMSGLICKVSAGNENAFQTTAYLSSLADREPLLHSLVVGLRRWAQICEIDRAEEGGLPTYVFALMVIFFLQKRKEPILPTYLNQELKVFCLSKLSDFNLTRAEEGYLHWSYTPSPKEPPQQAGSSCLDGKVPLVFPNPHPAVEVGRLWIEMLRFYSLEFKMDDYVISVRTGAILSRDIKDWPKRRIAVEDPFAVKRNVARSLSSQQMYDYIFHCLKSTYKYFALPPNTPAAHRKRESQQGQTPRAKPDALREDPARLSGFSRLSLQPKHTSPAVEDGPDDSDCIIEDEEEIEECLDSDEEREKEKVDPGKSSLSEEDDDDEEEDVVVDTHGRQHLDSFTTEEEDFFLVDEISGEDLLSDEEAPDLDTPGSLEEEEEEKQRAVVFCLHCYQELQAEGATSSLHCTVLRAKGLKPMDFNGLADPYVKLHLLPGACKANKLKTKIVRNTLNPIWNETLTYCGITEEDMYRKTLRVSVCDEDKLTHNEFIGESRVALRRVKPDQTKHFNICLEHPPPLPSPTAMSPALRGISCYLREWETEQQRSLEERGRLLLCLQFLLPNSDSDLKGEAKERARGGLCVGVKRCAHLAAMDVNGFSDPYVKTYLKPDVQKKSKHKTAVIKKTLNPEFNEEFFYEISFSELASKTLEVTVWDYDLGRSNDFIGGVSLGCHSQGETLQHWIDCLKNKGKKVERWHTLTNELPGSTLQE</sequence>
<dbReference type="InterPro" id="IPR047022">
    <property type="entry name" value="Rabphilin_Doc2_C2A"/>
</dbReference>
<feature type="region of interest" description="Disordered" evidence="5">
    <location>
        <begin position="1"/>
        <end position="169"/>
    </location>
</feature>
<dbReference type="InterPro" id="IPR000008">
    <property type="entry name" value="C2_dom"/>
</dbReference>
<feature type="domain" description="C2" evidence="6">
    <location>
        <begin position="733"/>
        <end position="860"/>
    </location>
</feature>
<dbReference type="Gene3D" id="2.60.40.150">
    <property type="entry name" value="C2 domain"/>
    <property type="match status" value="2"/>
</dbReference>
<dbReference type="GO" id="GO:0098850">
    <property type="term" value="C:extrinsic component of synaptic vesicle membrane"/>
    <property type="evidence" value="ECO:0007669"/>
    <property type="project" value="TreeGrafter"/>
</dbReference>
<dbReference type="PRINTS" id="PR00399">
    <property type="entry name" value="SYNAPTOTAGMN"/>
</dbReference>
<evidence type="ECO:0000256" key="3">
    <source>
        <dbReference type="ARBA" id="ARBA00022837"/>
    </source>
</evidence>
<dbReference type="PANTHER" id="PTHR45729">
    <property type="entry name" value="RABPHILIN, ISOFORM A"/>
    <property type="match status" value="1"/>
</dbReference>
<dbReference type="GO" id="GO:0016779">
    <property type="term" value="F:nucleotidyltransferase activity"/>
    <property type="evidence" value="ECO:0007669"/>
    <property type="project" value="InterPro"/>
</dbReference>
<dbReference type="SUPFAM" id="SSF49562">
    <property type="entry name" value="C2 domain (Calcium/lipid-binding domain, CaLB)"/>
    <property type="match status" value="2"/>
</dbReference>
<dbReference type="InterPro" id="IPR035892">
    <property type="entry name" value="C2_domain_sf"/>
</dbReference>
<dbReference type="GO" id="GO:0046872">
    <property type="term" value="F:metal ion binding"/>
    <property type="evidence" value="ECO:0007669"/>
    <property type="project" value="UniProtKB-KW"/>
</dbReference>
<dbReference type="InterPro" id="IPR002058">
    <property type="entry name" value="PAP_assoc"/>
</dbReference>
<dbReference type="SUPFAM" id="SSF81631">
    <property type="entry name" value="PAP/OAS1 substrate-binding domain"/>
    <property type="match status" value="1"/>
</dbReference>
<dbReference type="GO" id="GO:0061669">
    <property type="term" value="P:spontaneous neurotransmitter secretion"/>
    <property type="evidence" value="ECO:0007669"/>
    <property type="project" value="TreeGrafter"/>
</dbReference>
<dbReference type="CDD" id="cd04035">
    <property type="entry name" value="C2A_Rabphilin_Doc2"/>
    <property type="match status" value="1"/>
</dbReference>
<dbReference type="FunFam" id="2.60.40.150:FF:000023">
    <property type="entry name" value="Double C2-like domain-containing protein"/>
    <property type="match status" value="1"/>
</dbReference>
<dbReference type="SUPFAM" id="SSF81301">
    <property type="entry name" value="Nucleotidyltransferase"/>
    <property type="match status" value="1"/>
</dbReference>
<dbReference type="AlphaFoldDB" id="A0A1A8S6W3"/>
<dbReference type="GO" id="GO:0017158">
    <property type="term" value="P:regulation of calcium ion-dependent exocytosis"/>
    <property type="evidence" value="ECO:0007669"/>
    <property type="project" value="TreeGrafter"/>
</dbReference>
<dbReference type="PANTHER" id="PTHR45729:SF1">
    <property type="entry name" value="DOUBLE C2-LIKE DOMAIN-CONTAINING PROTEIN ALPHA"/>
    <property type="match status" value="1"/>
</dbReference>
<dbReference type="InterPro" id="IPR045100">
    <property type="entry name" value="TUT4/7_NTP_transf"/>
</dbReference>
<organism evidence="7">
    <name type="scientific">Nothobranchius rachovii</name>
    <name type="common">bluefin notho</name>
    <dbReference type="NCBI Taxonomy" id="451742"/>
    <lineage>
        <taxon>Eukaryota</taxon>
        <taxon>Metazoa</taxon>
        <taxon>Chordata</taxon>
        <taxon>Craniata</taxon>
        <taxon>Vertebrata</taxon>
        <taxon>Euteleostomi</taxon>
        <taxon>Actinopterygii</taxon>
        <taxon>Neopterygii</taxon>
        <taxon>Teleostei</taxon>
        <taxon>Neoteleostei</taxon>
        <taxon>Acanthomorphata</taxon>
        <taxon>Ovalentaria</taxon>
        <taxon>Atherinomorphae</taxon>
        <taxon>Cyprinodontiformes</taxon>
        <taxon>Nothobranchiidae</taxon>
        <taxon>Nothobranchius</taxon>
    </lineage>
</organism>
<dbReference type="GO" id="GO:0006887">
    <property type="term" value="P:exocytosis"/>
    <property type="evidence" value="ECO:0007669"/>
    <property type="project" value="TreeGrafter"/>
</dbReference>
<dbReference type="SMART" id="SM00239">
    <property type="entry name" value="C2"/>
    <property type="match status" value="2"/>
</dbReference>
<dbReference type="PROSITE" id="PS00028">
    <property type="entry name" value="ZINC_FINGER_C2H2_1"/>
    <property type="match status" value="1"/>
</dbReference>